<dbReference type="InterPro" id="IPR036236">
    <property type="entry name" value="Znf_C2H2_sf"/>
</dbReference>
<dbReference type="InterPro" id="IPR040025">
    <property type="entry name" value="Znf622/Rei1/Reh1"/>
</dbReference>
<keyword evidence="3" id="KW-0690">Ribosome biogenesis</keyword>
<keyword evidence="8" id="KW-0863">Zinc-finger</keyword>
<dbReference type="GO" id="GO:0005737">
    <property type="term" value="C:cytoplasm"/>
    <property type="evidence" value="ECO:0007669"/>
    <property type="project" value="UniProtKB-SubCell"/>
</dbReference>
<dbReference type="OMA" id="QHHKIND"/>
<dbReference type="AlphaFoldDB" id="F4QDK7"/>
<keyword evidence="4" id="KW-0479">Metal-binding</keyword>
<dbReference type="InterPro" id="IPR041661">
    <property type="entry name" value="ZN622/Rei1/Reh1_Znf-C2H2"/>
</dbReference>
<evidence type="ECO:0000256" key="8">
    <source>
        <dbReference type="PROSITE-ProRule" id="PRU00042"/>
    </source>
</evidence>
<keyword evidence="5" id="KW-0677">Repeat</keyword>
<accession>F4QDK7</accession>
<dbReference type="GO" id="GO:0008270">
    <property type="term" value="F:zinc ion binding"/>
    <property type="evidence" value="ECO:0007669"/>
    <property type="project" value="UniProtKB-KW"/>
</dbReference>
<dbReference type="GO" id="GO:0003676">
    <property type="term" value="F:nucleic acid binding"/>
    <property type="evidence" value="ECO:0007669"/>
    <property type="project" value="InterPro"/>
</dbReference>
<dbReference type="Proteomes" id="UP000007797">
    <property type="component" value="Unassembled WGS sequence"/>
</dbReference>
<dbReference type="KEGG" id="dfa:DFA_11565"/>
<dbReference type="PROSITE" id="PS50157">
    <property type="entry name" value="ZINC_FINGER_C2H2_2"/>
    <property type="match status" value="1"/>
</dbReference>
<evidence type="ECO:0000256" key="6">
    <source>
        <dbReference type="ARBA" id="ARBA00022833"/>
    </source>
</evidence>
<dbReference type="STRING" id="1054147.F4QDK7"/>
<evidence type="ECO:0000256" key="7">
    <source>
        <dbReference type="ARBA" id="ARBA00034126"/>
    </source>
</evidence>
<organism evidence="10 11">
    <name type="scientific">Cavenderia fasciculata</name>
    <name type="common">Slime mold</name>
    <name type="synonym">Dictyostelium fasciculatum</name>
    <dbReference type="NCBI Taxonomy" id="261658"/>
    <lineage>
        <taxon>Eukaryota</taxon>
        <taxon>Amoebozoa</taxon>
        <taxon>Evosea</taxon>
        <taxon>Eumycetozoa</taxon>
        <taxon>Dictyostelia</taxon>
        <taxon>Acytosteliales</taxon>
        <taxon>Cavenderiaceae</taxon>
        <taxon>Cavenderia</taxon>
    </lineage>
</organism>
<protein>
    <submittedName>
        <fullName evidence="10">C2H2-type zinc finger-containing protein</fullName>
    </submittedName>
</protein>
<dbReference type="GO" id="GO:0042273">
    <property type="term" value="P:ribosomal large subunit biogenesis"/>
    <property type="evidence" value="ECO:0007669"/>
    <property type="project" value="TreeGrafter"/>
</dbReference>
<evidence type="ECO:0000256" key="4">
    <source>
        <dbReference type="ARBA" id="ARBA00022723"/>
    </source>
</evidence>
<reference evidence="11" key="1">
    <citation type="journal article" date="2011" name="Genome Res.">
        <title>Phylogeny-wide analysis of social amoeba genomes highlights ancient origins for complex intercellular communication.</title>
        <authorList>
            <person name="Heidel A.J."/>
            <person name="Lawal H.M."/>
            <person name="Felder M."/>
            <person name="Schilde C."/>
            <person name="Helps N.R."/>
            <person name="Tunggal B."/>
            <person name="Rivero F."/>
            <person name="John U."/>
            <person name="Schleicher M."/>
            <person name="Eichinger L."/>
            <person name="Platzer M."/>
            <person name="Noegel A.A."/>
            <person name="Schaap P."/>
            <person name="Gloeckner G."/>
        </authorList>
    </citation>
    <scope>NUCLEOTIDE SEQUENCE [LARGE SCALE GENOMIC DNA]</scope>
    <source>
        <strain evidence="11">SH3</strain>
    </source>
</reference>
<comment type="subcellular location">
    <subcellularLocation>
        <location evidence="1">Cytoplasm</location>
    </subcellularLocation>
</comment>
<dbReference type="InterPro" id="IPR003604">
    <property type="entry name" value="Matrin/U1-like-C_Znf_C2H2"/>
</dbReference>
<keyword evidence="11" id="KW-1185">Reference proteome</keyword>
<dbReference type="SMART" id="SM00355">
    <property type="entry name" value="ZnF_C2H2"/>
    <property type="match status" value="4"/>
</dbReference>
<dbReference type="GeneID" id="14865972"/>
<dbReference type="Gene3D" id="3.30.160.60">
    <property type="entry name" value="Classic Zinc Finger"/>
    <property type="match status" value="1"/>
</dbReference>
<dbReference type="PROSITE" id="PS00028">
    <property type="entry name" value="ZINC_FINGER_C2H2_1"/>
    <property type="match status" value="2"/>
</dbReference>
<dbReference type="PANTHER" id="PTHR13182:SF8">
    <property type="entry name" value="CYTOPLASMIC 60S SUBUNIT BIOGENESIS FACTOR ZNF622"/>
    <property type="match status" value="1"/>
</dbReference>
<dbReference type="InterPro" id="IPR013087">
    <property type="entry name" value="Znf_C2H2_type"/>
</dbReference>
<evidence type="ECO:0000313" key="11">
    <source>
        <dbReference type="Proteomes" id="UP000007797"/>
    </source>
</evidence>
<evidence type="ECO:0000259" key="9">
    <source>
        <dbReference type="PROSITE" id="PS50157"/>
    </source>
</evidence>
<dbReference type="SMART" id="SM00451">
    <property type="entry name" value="ZnF_U1"/>
    <property type="match status" value="2"/>
</dbReference>
<dbReference type="RefSeq" id="XP_004350512.1">
    <property type="nucleotide sequence ID" value="XM_004350461.1"/>
</dbReference>
<feature type="domain" description="C2H2-type" evidence="9">
    <location>
        <begin position="78"/>
        <end position="102"/>
    </location>
</feature>
<name>F4QDK7_CACFS</name>
<dbReference type="EMBL" id="GL883029">
    <property type="protein sequence ID" value="EGG13804.1"/>
    <property type="molecule type" value="Genomic_DNA"/>
</dbReference>
<dbReference type="OrthoDB" id="19329at2759"/>
<gene>
    <name evidence="10" type="ORF">DFA_11565</name>
</gene>
<evidence type="ECO:0000256" key="5">
    <source>
        <dbReference type="ARBA" id="ARBA00022737"/>
    </source>
</evidence>
<dbReference type="PANTHER" id="PTHR13182">
    <property type="entry name" value="ZINC FINGER PROTEIN 622"/>
    <property type="match status" value="1"/>
</dbReference>
<sequence length="368" mass="43195">MDTQQQQEQGEQFTCISCRVLFDTVEDQRVHYKSELHRFNLKRKVLDLPPVTYETFLAKVEAAKKEEEKAATAEPTKFECRFCNKSFSSEGPYKQHIDSKKHKDIVASGATEKKVRVKKPMTDEEKEKIANETQEEYEAKIAEKIKNTPKLPIEHCLFCTKVCKSLDNNVKHMAKVHSFFIPDIEYLVDLEGLIRFCSDKINVGNICLYCNGRGRKIHTLEAVQQHMVDLSHCKMNYETEEDSEEYLEYYDFSKSYADPSNPDEEINQDNIKNKIIVSDHELVLPDGTTIGHRDYAKYYKQRYTTPDKRQEAIHSVIRRYKALGWTDEPKNNFSEMYKQDMNRKRILDLKIGIKKNNQRHFTLQLLIQ</sequence>
<proteinExistence type="inferred from homology"/>
<keyword evidence="6" id="KW-0862">Zinc</keyword>
<evidence type="ECO:0000256" key="2">
    <source>
        <dbReference type="ARBA" id="ARBA00022490"/>
    </source>
</evidence>
<keyword evidence="2" id="KW-0963">Cytoplasm</keyword>
<dbReference type="Pfam" id="PF12756">
    <property type="entry name" value="zf-C2H2_2"/>
    <property type="match status" value="1"/>
</dbReference>
<dbReference type="SUPFAM" id="SSF57667">
    <property type="entry name" value="beta-beta-alpha zinc fingers"/>
    <property type="match status" value="2"/>
</dbReference>
<evidence type="ECO:0000313" key="10">
    <source>
        <dbReference type="EMBL" id="EGG13804.1"/>
    </source>
</evidence>
<dbReference type="Pfam" id="PF12874">
    <property type="entry name" value="zf-met"/>
    <property type="match status" value="1"/>
</dbReference>
<evidence type="ECO:0000256" key="1">
    <source>
        <dbReference type="ARBA" id="ARBA00004496"/>
    </source>
</evidence>
<comment type="similarity">
    <text evidence="7">Belongs to the REI1 family.</text>
</comment>
<dbReference type="GO" id="GO:0030687">
    <property type="term" value="C:preribosome, large subunit precursor"/>
    <property type="evidence" value="ECO:0007669"/>
    <property type="project" value="TreeGrafter"/>
</dbReference>
<evidence type="ECO:0000256" key="3">
    <source>
        <dbReference type="ARBA" id="ARBA00022517"/>
    </source>
</evidence>